<dbReference type="FunFam" id="3.40.50.12230:FF:000001">
    <property type="entry name" value="Methionyl-tRNA formyltransferase"/>
    <property type="match status" value="1"/>
</dbReference>
<name>A0A563VZ71_9CYAN</name>
<evidence type="ECO:0000313" key="8">
    <source>
        <dbReference type="EMBL" id="VEP16731.1"/>
    </source>
</evidence>
<evidence type="ECO:0000313" key="9">
    <source>
        <dbReference type="Proteomes" id="UP000320055"/>
    </source>
</evidence>
<dbReference type="SUPFAM" id="SSF53328">
    <property type="entry name" value="Formyltransferase"/>
    <property type="match status" value="1"/>
</dbReference>
<dbReference type="Proteomes" id="UP000320055">
    <property type="component" value="Unassembled WGS sequence"/>
</dbReference>
<evidence type="ECO:0000259" key="7">
    <source>
        <dbReference type="Pfam" id="PF02911"/>
    </source>
</evidence>
<protein>
    <recommendedName>
        <fullName evidence="2 5">Methionyl-tRNA formyltransferase</fullName>
        <ecNumber evidence="2 5">2.1.2.9</ecNumber>
    </recommendedName>
</protein>
<feature type="domain" description="Formyl transferase C-terminal" evidence="7">
    <location>
        <begin position="207"/>
        <end position="323"/>
    </location>
</feature>
<dbReference type="GO" id="GO:0004479">
    <property type="term" value="F:methionyl-tRNA formyltransferase activity"/>
    <property type="evidence" value="ECO:0007669"/>
    <property type="project" value="UniProtKB-UniRule"/>
</dbReference>
<comment type="similarity">
    <text evidence="1 5">Belongs to the Fmt family.</text>
</comment>
<dbReference type="InterPro" id="IPR041711">
    <property type="entry name" value="Met-tRNA-FMT_N"/>
</dbReference>
<dbReference type="PROSITE" id="PS00373">
    <property type="entry name" value="GART"/>
    <property type="match status" value="1"/>
</dbReference>
<gene>
    <name evidence="5 8" type="primary">fmt</name>
    <name evidence="8" type="ORF">H1P_490013</name>
</gene>
<feature type="domain" description="Formyl transferase N-terminal" evidence="6">
    <location>
        <begin position="2"/>
        <end position="183"/>
    </location>
</feature>
<dbReference type="AlphaFoldDB" id="A0A563VZ71"/>
<dbReference type="InterPro" id="IPR005793">
    <property type="entry name" value="Formyl_trans_C"/>
</dbReference>
<evidence type="ECO:0000259" key="6">
    <source>
        <dbReference type="Pfam" id="PF00551"/>
    </source>
</evidence>
<dbReference type="CDD" id="cd08646">
    <property type="entry name" value="FMT_core_Met-tRNA-FMT_N"/>
    <property type="match status" value="1"/>
</dbReference>
<dbReference type="PANTHER" id="PTHR11138:SF5">
    <property type="entry name" value="METHIONYL-TRNA FORMYLTRANSFERASE, MITOCHONDRIAL"/>
    <property type="match status" value="1"/>
</dbReference>
<dbReference type="Gene3D" id="3.40.50.12230">
    <property type="match status" value="1"/>
</dbReference>
<keyword evidence="9" id="KW-1185">Reference proteome</keyword>
<dbReference type="GO" id="GO:0005829">
    <property type="term" value="C:cytosol"/>
    <property type="evidence" value="ECO:0007669"/>
    <property type="project" value="TreeGrafter"/>
</dbReference>
<dbReference type="InterPro" id="IPR036477">
    <property type="entry name" value="Formyl_transf_N_sf"/>
</dbReference>
<sequence>MMQIIFFGTPQFAVPTLEALIKHPDLKVIAVVTQPDKRRGRGNKTIPSAVKKVAVEHNIEVWQPKSVKKNRETLDKLQQVQADAFVVVAYGQILSQEILDLPKFGCINVHGSLLPQYRGAAPIQWSLYHGDAETGITTMLMDEGLDTGDMLLKAQIPINLLDNAVDVAIKLANQGADLLIETLQKLKANTITPTPQDDALSTYARLIEKSDYKIDWQQEALTIHNQVRAFYPSCVTTFREQQLKVKATVPLIESKLDLLPSECQVIKQKWQDLVNLSGSNGEVVAILKNLGAVVQTKAGLLLLKEVQLAGKKAQSGWDFVNGMRVTEGERMNEEE</sequence>
<accession>A0A563VZ71</accession>
<dbReference type="InterPro" id="IPR044135">
    <property type="entry name" value="Met-tRNA-FMT_C"/>
</dbReference>
<dbReference type="NCBIfam" id="TIGR00460">
    <property type="entry name" value="fmt"/>
    <property type="match status" value="1"/>
</dbReference>
<evidence type="ECO:0000256" key="5">
    <source>
        <dbReference type="HAMAP-Rule" id="MF_00182"/>
    </source>
</evidence>
<comment type="function">
    <text evidence="5">Attaches a formyl group to the free amino group of methionyl-tRNA(fMet). The formyl group appears to play a dual role in the initiator identity of N-formylmethionyl-tRNA by promoting its recognition by IF2 and preventing the misappropriation of this tRNA by the elongation apparatus.</text>
</comment>
<organism evidence="8 9">
    <name type="scientific">Hyella patelloides LEGE 07179</name>
    <dbReference type="NCBI Taxonomy" id="945734"/>
    <lineage>
        <taxon>Bacteria</taxon>
        <taxon>Bacillati</taxon>
        <taxon>Cyanobacteriota</taxon>
        <taxon>Cyanophyceae</taxon>
        <taxon>Pleurocapsales</taxon>
        <taxon>Hyellaceae</taxon>
        <taxon>Hyella</taxon>
    </lineage>
</organism>
<dbReference type="InterPro" id="IPR002376">
    <property type="entry name" value="Formyl_transf_N"/>
</dbReference>
<dbReference type="CDD" id="cd08704">
    <property type="entry name" value="Met_tRNA_FMT_C"/>
    <property type="match status" value="1"/>
</dbReference>
<evidence type="ECO:0000256" key="1">
    <source>
        <dbReference type="ARBA" id="ARBA00010699"/>
    </source>
</evidence>
<dbReference type="InterPro" id="IPR001555">
    <property type="entry name" value="GART_AS"/>
</dbReference>
<dbReference type="EMBL" id="CAACVJ010000434">
    <property type="protein sequence ID" value="VEP16731.1"/>
    <property type="molecule type" value="Genomic_DNA"/>
</dbReference>
<dbReference type="HAMAP" id="MF_00182">
    <property type="entry name" value="Formyl_trans"/>
    <property type="match status" value="1"/>
</dbReference>
<dbReference type="InterPro" id="IPR011034">
    <property type="entry name" value="Formyl_transferase-like_C_sf"/>
</dbReference>
<comment type="catalytic activity">
    <reaction evidence="5">
        <text>L-methionyl-tRNA(fMet) + (6R)-10-formyltetrahydrofolate = N-formyl-L-methionyl-tRNA(fMet) + (6S)-5,6,7,8-tetrahydrofolate + H(+)</text>
        <dbReference type="Rhea" id="RHEA:24380"/>
        <dbReference type="Rhea" id="RHEA-COMP:9952"/>
        <dbReference type="Rhea" id="RHEA-COMP:9953"/>
        <dbReference type="ChEBI" id="CHEBI:15378"/>
        <dbReference type="ChEBI" id="CHEBI:57453"/>
        <dbReference type="ChEBI" id="CHEBI:78530"/>
        <dbReference type="ChEBI" id="CHEBI:78844"/>
        <dbReference type="ChEBI" id="CHEBI:195366"/>
        <dbReference type="EC" id="2.1.2.9"/>
    </reaction>
</comment>
<proteinExistence type="inferred from homology"/>
<evidence type="ECO:0000256" key="4">
    <source>
        <dbReference type="ARBA" id="ARBA00022917"/>
    </source>
</evidence>
<reference evidence="8 9" key="1">
    <citation type="submission" date="2019-01" db="EMBL/GenBank/DDBJ databases">
        <authorList>
            <person name="Brito A."/>
        </authorList>
    </citation>
    <scope>NUCLEOTIDE SEQUENCE [LARGE SCALE GENOMIC DNA]</scope>
    <source>
        <strain evidence="8">1</strain>
    </source>
</reference>
<dbReference type="Pfam" id="PF00551">
    <property type="entry name" value="Formyl_trans_N"/>
    <property type="match status" value="1"/>
</dbReference>
<evidence type="ECO:0000256" key="2">
    <source>
        <dbReference type="ARBA" id="ARBA00012261"/>
    </source>
</evidence>
<dbReference type="InterPro" id="IPR005794">
    <property type="entry name" value="Fmt"/>
</dbReference>
<keyword evidence="4 5" id="KW-0648">Protein biosynthesis</keyword>
<dbReference type="EC" id="2.1.2.9" evidence="2 5"/>
<evidence type="ECO:0000256" key="3">
    <source>
        <dbReference type="ARBA" id="ARBA00022679"/>
    </source>
</evidence>
<dbReference type="Pfam" id="PF02911">
    <property type="entry name" value="Formyl_trans_C"/>
    <property type="match status" value="1"/>
</dbReference>
<dbReference type="PANTHER" id="PTHR11138">
    <property type="entry name" value="METHIONYL-TRNA FORMYLTRANSFERASE"/>
    <property type="match status" value="1"/>
</dbReference>
<feature type="binding site" evidence="5">
    <location>
        <begin position="112"/>
        <end position="115"/>
    </location>
    <ligand>
        <name>(6S)-5,6,7,8-tetrahydrofolate</name>
        <dbReference type="ChEBI" id="CHEBI:57453"/>
    </ligand>
</feature>
<dbReference type="SUPFAM" id="SSF50486">
    <property type="entry name" value="FMT C-terminal domain-like"/>
    <property type="match status" value="1"/>
</dbReference>
<keyword evidence="3 5" id="KW-0808">Transferase</keyword>